<dbReference type="PANTHER" id="PTHR42921">
    <property type="entry name" value="ACETOACETYL-COA SYNTHETASE"/>
    <property type="match status" value="1"/>
</dbReference>
<dbReference type="GO" id="GO:0030729">
    <property type="term" value="F:acetoacetate-CoA ligase activity"/>
    <property type="evidence" value="ECO:0007669"/>
    <property type="project" value="UniProtKB-EC"/>
</dbReference>
<evidence type="ECO:0000256" key="4">
    <source>
        <dbReference type="ARBA" id="ARBA00022840"/>
    </source>
</evidence>
<evidence type="ECO:0000256" key="3">
    <source>
        <dbReference type="ARBA" id="ARBA00022741"/>
    </source>
</evidence>
<feature type="domain" description="Acetyl-coenzyme A synthetase N-terminal" evidence="6">
    <location>
        <begin position="40"/>
        <end position="94"/>
    </location>
</feature>
<evidence type="ECO:0000313" key="8">
    <source>
        <dbReference type="Proteomes" id="UP001319080"/>
    </source>
</evidence>
<evidence type="ECO:0000313" key="7">
    <source>
        <dbReference type="EMBL" id="MBT1709363.1"/>
    </source>
</evidence>
<dbReference type="InterPro" id="IPR042099">
    <property type="entry name" value="ANL_N_sf"/>
</dbReference>
<evidence type="ECO:0000256" key="1">
    <source>
        <dbReference type="ARBA" id="ARBA00006432"/>
    </source>
</evidence>
<comment type="caution">
    <text evidence="7">The sequence shown here is derived from an EMBL/GenBank/DDBJ whole genome shotgun (WGS) entry which is preliminary data.</text>
</comment>
<comment type="similarity">
    <text evidence="1">Belongs to the ATP-dependent AMP-binding enzyme family.</text>
</comment>
<sequence length="651" mass="72550">MPPPSMQPLWIPSEETIQQSNLLRYTQWLARTRNLSFATYEALWQWSTAQAGDFWQSLWEYFDIQHDGSYQHVVTGTMPRAQWFEGTRLNYAEHIFRQATDAHPAIIFQREDGPLQETAWATLRQQVASLQQFFRTQNITTGDRIAAYMPGIPEASAAFLATSGLGAVWSSCSPDFGTPAVIDRFAQIEPKILVAVDAYTYGGKTFDKQSVVQELVHALPSLQCVILLSTQPAPPTLSKPVVLWQDVTKSTDAPLQFARVPFSHPLWILYSSGTTGLPKAIVQGHGGILLEHLKYGTFHNDFKAGERCFWYTTTGWMMWNYIHGSLLAGGTMVLYDGSPGYPDLNVLWKFAAQARIHHFGTSAGFILACIKAGIHPAAPGDLTALRSVSSTGSTLPPEGFEWIYRTVKHDLWLASMSGGTDVCSAFVGGNPTLPVYAGEIQCRALGCSLEAWSEDGQPLLDEVGEMVITRPMPSMPVYFWNDPDFKRYTESYFEMFPDIWRHGDWIQLTPRQGVIIYGRSDATLNRGGVRIGTSEIYRAVDKVKEVKDSLVICLEKSGGEFWMPLFVVMQDGIALTDDIRKKINTAIRSDYSPRHVPDEIIAVPDVPYTISGKKTETPVKKILQGKDPKAVLNTGSLKNPASMDFFLGLVK</sequence>
<dbReference type="InterPro" id="IPR020845">
    <property type="entry name" value="AMP-binding_CS"/>
</dbReference>
<keyword evidence="8" id="KW-1185">Reference proteome</keyword>
<dbReference type="NCBIfam" id="TIGR01217">
    <property type="entry name" value="ac_ac_CoA_syn"/>
    <property type="match status" value="1"/>
</dbReference>
<evidence type="ECO:0000259" key="5">
    <source>
        <dbReference type="Pfam" id="PF00501"/>
    </source>
</evidence>
<dbReference type="Gene3D" id="3.40.50.12780">
    <property type="entry name" value="N-terminal domain of ligase-like"/>
    <property type="match status" value="1"/>
</dbReference>
<dbReference type="InterPro" id="IPR045851">
    <property type="entry name" value="AMP-bd_C_sf"/>
</dbReference>
<dbReference type="EC" id="6.2.1.16" evidence="7"/>
<name>A0AAP2GUC9_9BACT</name>
<dbReference type="PROSITE" id="PS00455">
    <property type="entry name" value="AMP_BINDING"/>
    <property type="match status" value="1"/>
</dbReference>
<organism evidence="7 8">
    <name type="scientific">Dawidia cretensis</name>
    <dbReference type="NCBI Taxonomy" id="2782350"/>
    <lineage>
        <taxon>Bacteria</taxon>
        <taxon>Pseudomonadati</taxon>
        <taxon>Bacteroidota</taxon>
        <taxon>Cytophagia</taxon>
        <taxon>Cytophagales</taxon>
        <taxon>Chryseotaleaceae</taxon>
        <taxon>Dawidia</taxon>
    </lineage>
</organism>
<dbReference type="PANTHER" id="PTHR42921:SF1">
    <property type="entry name" value="ACETOACETYL-COA SYNTHETASE"/>
    <property type="match status" value="1"/>
</dbReference>
<dbReference type="Pfam" id="PF00501">
    <property type="entry name" value="AMP-binding"/>
    <property type="match status" value="1"/>
</dbReference>
<keyword evidence="2 7" id="KW-0436">Ligase</keyword>
<protein>
    <submittedName>
        <fullName evidence="7">Acetoacetate--CoA ligase</fullName>
        <ecNumber evidence="7">6.2.1.16</ecNumber>
    </submittedName>
</protein>
<feature type="domain" description="AMP-dependent synthetase/ligase" evidence="5">
    <location>
        <begin position="102"/>
        <end position="472"/>
    </location>
</feature>
<dbReference type="EMBL" id="JAHESE010000012">
    <property type="protein sequence ID" value="MBT1709363.1"/>
    <property type="molecule type" value="Genomic_DNA"/>
</dbReference>
<dbReference type="InterPro" id="IPR005914">
    <property type="entry name" value="Acac_CoA_synth"/>
</dbReference>
<dbReference type="Pfam" id="PF16177">
    <property type="entry name" value="ACAS_N"/>
    <property type="match status" value="1"/>
</dbReference>
<dbReference type="CDD" id="cd05943">
    <property type="entry name" value="AACS"/>
    <property type="match status" value="1"/>
</dbReference>
<evidence type="ECO:0000259" key="6">
    <source>
        <dbReference type="Pfam" id="PF16177"/>
    </source>
</evidence>
<keyword evidence="4" id="KW-0067">ATP-binding</keyword>
<dbReference type="NCBIfam" id="NF002937">
    <property type="entry name" value="PRK03584.1"/>
    <property type="match status" value="1"/>
</dbReference>
<keyword evidence="3" id="KW-0547">Nucleotide-binding</keyword>
<dbReference type="GO" id="GO:0006629">
    <property type="term" value="P:lipid metabolic process"/>
    <property type="evidence" value="ECO:0007669"/>
    <property type="project" value="InterPro"/>
</dbReference>
<evidence type="ECO:0000256" key="2">
    <source>
        <dbReference type="ARBA" id="ARBA00022598"/>
    </source>
</evidence>
<dbReference type="GO" id="GO:0005524">
    <property type="term" value="F:ATP binding"/>
    <property type="evidence" value="ECO:0007669"/>
    <property type="project" value="UniProtKB-KW"/>
</dbReference>
<dbReference type="AlphaFoldDB" id="A0AAP2GUC9"/>
<dbReference type="InterPro" id="IPR032387">
    <property type="entry name" value="ACAS_N"/>
</dbReference>
<reference evidence="7 8" key="1">
    <citation type="submission" date="2021-05" db="EMBL/GenBank/DDBJ databases">
        <title>A Polyphasic approach of four new species of the genus Ohtaekwangia: Ohtaekwangia histidinii sp. nov., Ohtaekwangia cretensis sp. nov., Ohtaekwangia indiensis sp. nov., Ohtaekwangia reichenbachii sp. nov. from diverse environment.</title>
        <authorList>
            <person name="Octaviana S."/>
        </authorList>
    </citation>
    <scope>NUCLEOTIDE SEQUENCE [LARGE SCALE GENOMIC DNA]</scope>
    <source>
        <strain evidence="7 8">PWU5</strain>
    </source>
</reference>
<dbReference type="InterPro" id="IPR000873">
    <property type="entry name" value="AMP-dep_synth/lig_dom"/>
</dbReference>
<accession>A0AAP2GUC9</accession>
<proteinExistence type="inferred from homology"/>
<dbReference type="SUPFAM" id="SSF56801">
    <property type="entry name" value="Acetyl-CoA synthetase-like"/>
    <property type="match status" value="1"/>
</dbReference>
<gene>
    <name evidence="7" type="ORF">KK062_14065</name>
</gene>
<dbReference type="Proteomes" id="UP001319080">
    <property type="component" value="Unassembled WGS sequence"/>
</dbReference>
<dbReference type="Gene3D" id="3.30.300.30">
    <property type="match status" value="1"/>
</dbReference>